<keyword evidence="2" id="KW-1185">Reference proteome</keyword>
<dbReference type="AlphaFoldDB" id="A0A812LCD0"/>
<accession>A0A812LCD0</accession>
<reference evidence="1" key="1">
    <citation type="submission" date="2021-02" db="EMBL/GenBank/DDBJ databases">
        <authorList>
            <person name="Dougan E. K."/>
            <person name="Rhodes N."/>
            <person name="Thang M."/>
            <person name="Chan C."/>
        </authorList>
    </citation>
    <scope>NUCLEOTIDE SEQUENCE</scope>
</reference>
<feature type="non-terminal residue" evidence="1">
    <location>
        <position position="1"/>
    </location>
</feature>
<dbReference type="OrthoDB" id="410906at2759"/>
<dbReference type="Proteomes" id="UP000601435">
    <property type="component" value="Unassembled WGS sequence"/>
</dbReference>
<comment type="caution">
    <text evidence="1">The sequence shown here is derived from an EMBL/GenBank/DDBJ whole genome shotgun (WGS) entry which is preliminary data.</text>
</comment>
<proteinExistence type="predicted"/>
<name>A0A812LCD0_9DINO</name>
<gene>
    <name evidence="1" type="ORF">SNEC2469_LOCUS4230</name>
</gene>
<dbReference type="EMBL" id="CAJNJA010008705">
    <property type="protein sequence ID" value="CAE7239581.1"/>
    <property type="molecule type" value="Genomic_DNA"/>
</dbReference>
<evidence type="ECO:0000313" key="2">
    <source>
        <dbReference type="Proteomes" id="UP000601435"/>
    </source>
</evidence>
<feature type="non-terminal residue" evidence="1">
    <location>
        <position position="755"/>
    </location>
</feature>
<organism evidence="1 2">
    <name type="scientific">Symbiodinium necroappetens</name>
    <dbReference type="NCBI Taxonomy" id="1628268"/>
    <lineage>
        <taxon>Eukaryota</taxon>
        <taxon>Sar</taxon>
        <taxon>Alveolata</taxon>
        <taxon>Dinophyceae</taxon>
        <taxon>Suessiales</taxon>
        <taxon>Symbiodiniaceae</taxon>
        <taxon>Symbiodinium</taxon>
    </lineage>
</organism>
<evidence type="ECO:0000313" key="1">
    <source>
        <dbReference type="EMBL" id="CAE7239581.1"/>
    </source>
</evidence>
<sequence length="755" mass="85329">KLESLLGRLNVQSWVGPDAKMKVVALGHVKDIIIFENTPLFEMDILRVYDLSQASASHMRTELDDDSLMTLKTNCGKIYSVPQNRLMNTEEIFSALCVPTKTQFVTCIRCRKPDDRCEQPDDECSMSASWEWDARSTGRNFPKSINLSLTLILISLPYPGFASELRTTYNPEQDEHPCRLVEEYFGPASDNSMIAAVNHWLATNGHPEVTLDAHVFPADNVAANIPVLALSLPIPVDKAPPLVTWAKFASSIWSSWENEREPLEVKPLSTPPLQAGDRLTRGSVGVCRGYSRSTIIAFGIARTLMVEDLATMAESEKEEFTRWLLNVLFIKVLYTPRLAHEYSYRNIQLSVQDTPELFGPNKDDPMEAAFMEYNCFGLAQQSDQYKLAEKDCQVLMASVSEEVRLLMARHLQSNVWSDCAYSLENVKSGRWHLGSSGSWGCSEGPWKEIMMVSKAKQVCFIQRVHFHFQVKRRQVKAAVHARMNQETWDSTLEGVCFLVWVLDAMKVATTDDGAAPLFSKDVLRSAFQKVLEGDYTTEAEKHILLKLSDVKPQDCSVWADHMPKDPAAGSLKDYQQQIQKLDQESIQKTFEADCYKLTWDLSAFAGHVDSLSKSKRSSQLAKVCHVRAEMKRGSNAVVNFIEMNHRHETVLFKDRDTCENVKKWLNASRPAATIVWADLTKFGRLQAETLNDIAERLEDKLDAKFLENLSVNVRMGEPHNNKKHALLYPALVCWASTSDNVFETSKLVVDRLGDI</sequence>
<protein>
    <submittedName>
        <fullName evidence="1">Uncharacterized protein</fullName>
    </submittedName>
</protein>